<dbReference type="OrthoDB" id="3048899at2759"/>
<sequence length="294" mass="33488">MTFWDLHSIVHIPVSDKNPIHFYHASLRDFLMDRPHTLLLRMCLQTLTDFHGGSNGKRTAVALDYTKEHWLTHYICGDQLDPGPVDKVLEEYDPEILLPFKDSSDNVVGFISWWDGFRLLRDRFHSRCSSECSDLCFRYTSVLDRYLVHRFQKHKLPPVAAALMGLTLLGPIERAPWRSGDHELIVREADWFWDGNNPKTDGCRKRGDVLDIPQVEGGDGHTLRADERPCKIAVRPGPLLLTWLHQALRAAFEPSDADLNPVREQGQGVVMVDSDDEPLKKSKAKVADSDDVPT</sequence>
<name>B0DER3_LACBS</name>
<dbReference type="InParanoid" id="B0DER3"/>
<feature type="region of interest" description="Disordered" evidence="1">
    <location>
        <begin position="258"/>
        <end position="294"/>
    </location>
</feature>
<dbReference type="RefSeq" id="XP_001882359.1">
    <property type="nucleotide sequence ID" value="XM_001882324.1"/>
</dbReference>
<dbReference type="EMBL" id="DS547106">
    <property type="protein sequence ID" value="EDR06986.1"/>
    <property type="molecule type" value="Genomic_DNA"/>
</dbReference>
<dbReference type="GeneID" id="6077942"/>
<evidence type="ECO:0000313" key="3">
    <source>
        <dbReference type="Proteomes" id="UP000001194"/>
    </source>
</evidence>
<organism evidence="3">
    <name type="scientific">Laccaria bicolor (strain S238N-H82 / ATCC MYA-4686)</name>
    <name type="common">Bicoloured deceiver</name>
    <name type="synonym">Laccaria laccata var. bicolor</name>
    <dbReference type="NCBI Taxonomy" id="486041"/>
    <lineage>
        <taxon>Eukaryota</taxon>
        <taxon>Fungi</taxon>
        <taxon>Dikarya</taxon>
        <taxon>Basidiomycota</taxon>
        <taxon>Agaricomycotina</taxon>
        <taxon>Agaricomycetes</taxon>
        <taxon>Agaricomycetidae</taxon>
        <taxon>Agaricales</taxon>
        <taxon>Agaricineae</taxon>
        <taxon>Hydnangiaceae</taxon>
        <taxon>Laccaria</taxon>
    </lineage>
</organism>
<dbReference type="Proteomes" id="UP000001194">
    <property type="component" value="Unassembled WGS sequence"/>
</dbReference>
<protein>
    <submittedName>
        <fullName evidence="2">Predicted protein</fullName>
    </submittedName>
</protein>
<keyword evidence="3" id="KW-1185">Reference proteome</keyword>
<dbReference type="HOGENOM" id="CLU_946869_0_0_1"/>
<reference evidence="2 3" key="1">
    <citation type="journal article" date="2008" name="Nature">
        <title>The genome of Laccaria bicolor provides insights into mycorrhizal symbiosis.</title>
        <authorList>
            <person name="Martin F."/>
            <person name="Aerts A."/>
            <person name="Ahren D."/>
            <person name="Brun A."/>
            <person name="Danchin E.G.J."/>
            <person name="Duchaussoy F."/>
            <person name="Gibon J."/>
            <person name="Kohler A."/>
            <person name="Lindquist E."/>
            <person name="Pereda V."/>
            <person name="Salamov A."/>
            <person name="Shapiro H.J."/>
            <person name="Wuyts J."/>
            <person name="Blaudez D."/>
            <person name="Buee M."/>
            <person name="Brokstein P."/>
            <person name="Canbaeck B."/>
            <person name="Cohen D."/>
            <person name="Courty P.E."/>
            <person name="Coutinho P.M."/>
            <person name="Delaruelle C."/>
            <person name="Detter J.C."/>
            <person name="Deveau A."/>
            <person name="DiFazio S."/>
            <person name="Duplessis S."/>
            <person name="Fraissinet-Tachet L."/>
            <person name="Lucic E."/>
            <person name="Frey-Klett P."/>
            <person name="Fourrey C."/>
            <person name="Feussner I."/>
            <person name="Gay G."/>
            <person name="Grimwood J."/>
            <person name="Hoegger P.J."/>
            <person name="Jain P."/>
            <person name="Kilaru S."/>
            <person name="Labbe J."/>
            <person name="Lin Y.C."/>
            <person name="Legue V."/>
            <person name="Le Tacon F."/>
            <person name="Marmeisse R."/>
            <person name="Melayah D."/>
            <person name="Montanini B."/>
            <person name="Muratet M."/>
            <person name="Nehls U."/>
            <person name="Niculita-Hirzel H."/>
            <person name="Oudot-Le Secq M.P."/>
            <person name="Peter M."/>
            <person name="Quesneville H."/>
            <person name="Rajashekar B."/>
            <person name="Reich M."/>
            <person name="Rouhier N."/>
            <person name="Schmutz J."/>
            <person name="Yin T."/>
            <person name="Chalot M."/>
            <person name="Henrissat B."/>
            <person name="Kuees U."/>
            <person name="Lucas S."/>
            <person name="Van de Peer Y."/>
            <person name="Podila G.K."/>
            <person name="Polle A."/>
            <person name="Pukkila P.J."/>
            <person name="Richardson P.M."/>
            <person name="Rouze P."/>
            <person name="Sanders I.R."/>
            <person name="Stajich J.E."/>
            <person name="Tunlid A."/>
            <person name="Tuskan G."/>
            <person name="Grigoriev I.V."/>
        </authorList>
    </citation>
    <scope>NUCLEOTIDE SEQUENCE [LARGE SCALE GENOMIC DNA]</scope>
    <source>
        <strain evidence="3">S238N-H82 / ATCC MYA-4686</strain>
    </source>
</reference>
<accession>B0DER3</accession>
<evidence type="ECO:0000256" key="1">
    <source>
        <dbReference type="SAM" id="MobiDB-lite"/>
    </source>
</evidence>
<evidence type="ECO:0000313" key="2">
    <source>
        <dbReference type="EMBL" id="EDR06986.1"/>
    </source>
</evidence>
<gene>
    <name evidence="2" type="ORF">LACBIDRAFT_328394</name>
</gene>
<dbReference type="AlphaFoldDB" id="B0DER3"/>
<feature type="compositionally biased region" description="Basic and acidic residues" evidence="1">
    <location>
        <begin position="277"/>
        <end position="288"/>
    </location>
</feature>
<proteinExistence type="predicted"/>
<dbReference type="KEGG" id="lbc:LACBIDRAFT_328394"/>